<gene>
    <name evidence="4" type="ORF">PV328_005046</name>
</gene>
<keyword evidence="1" id="KW-0175">Coiled coil</keyword>
<name>A0AA39FL45_9HYME</name>
<feature type="region of interest" description="Disordered" evidence="2">
    <location>
        <begin position="71"/>
        <end position="120"/>
    </location>
</feature>
<organism evidence="4 5">
    <name type="scientific">Microctonus aethiopoides</name>
    <dbReference type="NCBI Taxonomy" id="144406"/>
    <lineage>
        <taxon>Eukaryota</taxon>
        <taxon>Metazoa</taxon>
        <taxon>Ecdysozoa</taxon>
        <taxon>Arthropoda</taxon>
        <taxon>Hexapoda</taxon>
        <taxon>Insecta</taxon>
        <taxon>Pterygota</taxon>
        <taxon>Neoptera</taxon>
        <taxon>Endopterygota</taxon>
        <taxon>Hymenoptera</taxon>
        <taxon>Apocrita</taxon>
        <taxon>Ichneumonoidea</taxon>
        <taxon>Braconidae</taxon>
        <taxon>Euphorinae</taxon>
        <taxon>Microctonus</taxon>
    </lineage>
</organism>
<dbReference type="AlphaFoldDB" id="A0AA39FL45"/>
<evidence type="ECO:0000313" key="5">
    <source>
        <dbReference type="Proteomes" id="UP001168990"/>
    </source>
</evidence>
<feature type="signal peptide" evidence="3">
    <location>
        <begin position="1"/>
        <end position="20"/>
    </location>
</feature>
<feature type="chain" id="PRO_5041426129" evidence="3">
    <location>
        <begin position="21"/>
        <end position="227"/>
    </location>
</feature>
<accession>A0AA39FL45</accession>
<evidence type="ECO:0000256" key="1">
    <source>
        <dbReference type="SAM" id="Coils"/>
    </source>
</evidence>
<feature type="coiled-coil region" evidence="1">
    <location>
        <begin position="136"/>
        <end position="163"/>
    </location>
</feature>
<proteinExistence type="predicted"/>
<reference evidence="4" key="1">
    <citation type="journal article" date="2023" name="bioRxiv">
        <title>Scaffold-level genome assemblies of two parasitoid biocontrol wasps reveal the parthenogenesis mechanism and an associated novel virus.</title>
        <authorList>
            <person name="Inwood S."/>
            <person name="Skelly J."/>
            <person name="Guhlin J."/>
            <person name="Harrop T."/>
            <person name="Goldson S."/>
            <person name="Dearden P."/>
        </authorList>
    </citation>
    <scope>NUCLEOTIDE SEQUENCE</scope>
    <source>
        <strain evidence="4">Irish</strain>
        <tissue evidence="4">Whole body</tissue>
    </source>
</reference>
<protein>
    <submittedName>
        <fullName evidence="4">Uncharacterized protein</fullName>
    </submittedName>
</protein>
<keyword evidence="5" id="KW-1185">Reference proteome</keyword>
<feature type="compositionally biased region" description="Low complexity" evidence="2">
    <location>
        <begin position="82"/>
        <end position="106"/>
    </location>
</feature>
<comment type="caution">
    <text evidence="4">The sequence shown here is derived from an EMBL/GenBank/DDBJ whole genome shotgun (WGS) entry which is preliminary data.</text>
</comment>
<reference evidence="4" key="2">
    <citation type="submission" date="2023-03" db="EMBL/GenBank/DDBJ databases">
        <authorList>
            <person name="Inwood S.N."/>
            <person name="Skelly J.G."/>
            <person name="Guhlin J."/>
            <person name="Harrop T.W.R."/>
            <person name="Goldson S.G."/>
            <person name="Dearden P.K."/>
        </authorList>
    </citation>
    <scope>NUCLEOTIDE SEQUENCE</scope>
    <source>
        <strain evidence="4">Irish</strain>
        <tissue evidence="4">Whole body</tissue>
    </source>
</reference>
<dbReference type="EMBL" id="JAQQBS010000002">
    <property type="protein sequence ID" value="KAK0171615.1"/>
    <property type="molecule type" value="Genomic_DNA"/>
</dbReference>
<feature type="compositionally biased region" description="Polar residues" evidence="2">
    <location>
        <begin position="71"/>
        <end position="81"/>
    </location>
</feature>
<evidence type="ECO:0000256" key="3">
    <source>
        <dbReference type="SAM" id="SignalP"/>
    </source>
</evidence>
<dbReference type="Proteomes" id="UP001168990">
    <property type="component" value="Unassembled WGS sequence"/>
</dbReference>
<evidence type="ECO:0000256" key="2">
    <source>
        <dbReference type="SAM" id="MobiDB-lite"/>
    </source>
</evidence>
<keyword evidence="3" id="KW-0732">Signal</keyword>
<sequence length="227" mass="24946">MRMKVFIAIACLAFVAGVYSADTDAKPPRSMVGNLWRFKGDMADNIGEVSDRVIDRIRNLSPFRLLNLNSKPAPTAGQTSIPRPAVVQTPTPAAAFPPKSASNPSTASPPPAMSSTTLKPVNCTEKGNLIKKLELAQKHENEAATAKNDAMKIEKNAANALKELPNNEAAKNDQKKAKSDILIEQTKEESAHLLVNDLLRKLESYRIKEEAIGGEENIIMQERDWWE</sequence>
<evidence type="ECO:0000313" key="4">
    <source>
        <dbReference type="EMBL" id="KAK0171615.1"/>
    </source>
</evidence>